<dbReference type="PANTHER" id="PTHR12526:SF636">
    <property type="entry name" value="BLL3647 PROTEIN"/>
    <property type="match status" value="1"/>
</dbReference>
<evidence type="ECO:0000259" key="1">
    <source>
        <dbReference type="Pfam" id="PF13439"/>
    </source>
</evidence>
<feature type="domain" description="Glycosyltransferase subfamily 4-like N-terminal" evidence="1">
    <location>
        <begin position="85"/>
        <end position="161"/>
    </location>
</feature>
<sequence length="351" mass="37732">MSSLKTCHFLLPGDWNTPTGGYAYDRRLAAALREVDWSVMPLVLDGAWPCPDQFDLITAEALVQALPDNALVVADGLAFGCMPDVALRHARRLRWVALVHHPLHLETGWRSEDSARLRESEARALQCARRVVVTSRSTVADVTALGVSSSRITVVEPGTDPVPSRSETPRRNGVVRLLCVASLIPRKGHAVLLEALTGLQHLPWELHLVGNTERDPGFTASLQAMAEPLKERVVWHGELPPEALQAHYLAADVFVLPSLYEGYGMVVAEAVAHGLPVVTTDGGALARTLPPRAGLKVPAGDVLKLQAALGRVLTDPALHERLATGAREAAALLPTWPQQAARFAATLGSVA</sequence>
<dbReference type="PANTHER" id="PTHR12526">
    <property type="entry name" value="GLYCOSYLTRANSFERASE"/>
    <property type="match status" value="1"/>
</dbReference>
<dbReference type="InterPro" id="IPR028098">
    <property type="entry name" value="Glyco_trans_4-like_N"/>
</dbReference>
<dbReference type="Pfam" id="PF13439">
    <property type="entry name" value="Glyco_transf_4"/>
    <property type="match status" value="1"/>
</dbReference>
<organism evidence="2 3">
    <name type="scientific">Hydrogenophaga laconesensis</name>
    <dbReference type="NCBI Taxonomy" id="1805971"/>
    <lineage>
        <taxon>Bacteria</taxon>
        <taxon>Pseudomonadati</taxon>
        <taxon>Pseudomonadota</taxon>
        <taxon>Betaproteobacteria</taxon>
        <taxon>Burkholderiales</taxon>
        <taxon>Comamonadaceae</taxon>
        <taxon>Hydrogenophaga</taxon>
    </lineage>
</organism>
<name>A0ABU1VDS0_9BURK</name>
<dbReference type="Pfam" id="PF13692">
    <property type="entry name" value="Glyco_trans_1_4"/>
    <property type="match status" value="1"/>
</dbReference>
<comment type="caution">
    <text evidence="2">The sequence shown here is derived from an EMBL/GenBank/DDBJ whole genome shotgun (WGS) entry which is preliminary data.</text>
</comment>
<accession>A0ABU1VDS0</accession>
<reference evidence="2 3" key="1">
    <citation type="submission" date="2023-07" db="EMBL/GenBank/DDBJ databases">
        <title>Sorghum-associated microbial communities from plants grown in Nebraska, USA.</title>
        <authorList>
            <person name="Schachtman D."/>
        </authorList>
    </citation>
    <scope>NUCLEOTIDE SEQUENCE [LARGE SCALE GENOMIC DNA]</scope>
    <source>
        <strain evidence="2 3">BE240</strain>
    </source>
</reference>
<dbReference type="SUPFAM" id="SSF53756">
    <property type="entry name" value="UDP-Glycosyltransferase/glycogen phosphorylase"/>
    <property type="match status" value="1"/>
</dbReference>
<dbReference type="CDD" id="cd03801">
    <property type="entry name" value="GT4_PimA-like"/>
    <property type="match status" value="1"/>
</dbReference>
<gene>
    <name evidence="2" type="ORF">J2X09_003343</name>
</gene>
<evidence type="ECO:0000313" key="3">
    <source>
        <dbReference type="Proteomes" id="UP001265550"/>
    </source>
</evidence>
<dbReference type="RefSeq" id="WP_204731160.1">
    <property type="nucleotide sequence ID" value="NZ_JAVDWE010000009.1"/>
</dbReference>
<proteinExistence type="predicted"/>
<protein>
    <submittedName>
        <fullName evidence="2">Glycosyltransferase involved in cell wall biosynthesis</fullName>
    </submittedName>
</protein>
<keyword evidence="3" id="KW-1185">Reference proteome</keyword>
<dbReference type="Gene3D" id="3.40.50.2000">
    <property type="entry name" value="Glycogen Phosphorylase B"/>
    <property type="match status" value="2"/>
</dbReference>
<evidence type="ECO:0000313" key="2">
    <source>
        <dbReference type="EMBL" id="MDR7095592.1"/>
    </source>
</evidence>
<dbReference type="EMBL" id="JAVDWE010000009">
    <property type="protein sequence ID" value="MDR7095592.1"/>
    <property type="molecule type" value="Genomic_DNA"/>
</dbReference>
<dbReference type="Proteomes" id="UP001265550">
    <property type="component" value="Unassembled WGS sequence"/>
</dbReference>